<feature type="chain" id="PRO_5031521557" description="Serine aminopeptidase S33 domain-containing protein" evidence="2">
    <location>
        <begin position="23"/>
        <end position="464"/>
    </location>
</feature>
<feature type="region of interest" description="Disordered" evidence="1">
    <location>
        <begin position="50"/>
        <end position="135"/>
    </location>
</feature>
<feature type="signal peptide" evidence="2">
    <location>
        <begin position="1"/>
        <end position="22"/>
    </location>
</feature>
<name>A0A7S3VG10_9STRA</name>
<dbReference type="PANTHER" id="PTHR12277">
    <property type="entry name" value="ALPHA/BETA HYDROLASE DOMAIN-CONTAINING PROTEIN"/>
    <property type="match status" value="1"/>
</dbReference>
<dbReference type="SUPFAM" id="SSF53474">
    <property type="entry name" value="alpha/beta-Hydrolases"/>
    <property type="match status" value="1"/>
</dbReference>
<keyword evidence="2" id="KW-0732">Signal</keyword>
<dbReference type="Gene3D" id="3.40.50.1820">
    <property type="entry name" value="alpha/beta hydrolase"/>
    <property type="match status" value="1"/>
</dbReference>
<evidence type="ECO:0000313" key="3">
    <source>
        <dbReference type="EMBL" id="CAE0478058.1"/>
    </source>
</evidence>
<dbReference type="InterPro" id="IPR029058">
    <property type="entry name" value="AB_hydrolase_fold"/>
</dbReference>
<organism evidence="3">
    <name type="scientific">Chaetoceros debilis</name>
    <dbReference type="NCBI Taxonomy" id="122233"/>
    <lineage>
        <taxon>Eukaryota</taxon>
        <taxon>Sar</taxon>
        <taxon>Stramenopiles</taxon>
        <taxon>Ochrophyta</taxon>
        <taxon>Bacillariophyta</taxon>
        <taxon>Coscinodiscophyceae</taxon>
        <taxon>Chaetocerotophycidae</taxon>
        <taxon>Chaetocerotales</taxon>
        <taxon>Chaetocerotaceae</taxon>
        <taxon>Chaetoceros</taxon>
    </lineage>
</organism>
<dbReference type="AlphaFoldDB" id="A0A7S3VG10"/>
<evidence type="ECO:0000256" key="2">
    <source>
        <dbReference type="SAM" id="SignalP"/>
    </source>
</evidence>
<accession>A0A7S3VG10</accession>
<feature type="compositionally biased region" description="Acidic residues" evidence="1">
    <location>
        <begin position="50"/>
        <end position="68"/>
    </location>
</feature>
<feature type="compositionally biased region" description="Low complexity" evidence="1">
    <location>
        <begin position="271"/>
        <end position="293"/>
    </location>
</feature>
<proteinExistence type="predicted"/>
<evidence type="ECO:0008006" key="4">
    <source>
        <dbReference type="Google" id="ProtNLM"/>
    </source>
</evidence>
<gene>
    <name evidence="3" type="ORF">CDEB00056_LOCUS22911</name>
</gene>
<sequence>MCCCCPPAISALFCLWARSGFSKSSVAGALTFFPPSPALYKFERMLDGEPFVEDDDDTNTGEAVEDEDEHRQLNSSASDKKKKKKKGLEDSSSSLDSAENSREDRREPIHPAQELTNQALKRRKRAKHRNAKDAKDDARGISYAFLPDHRLLEPPGYSGSIEAVKIGPCPKSKAYISTTIYRQRPERILNTTKTIIYSHGNATDIGAMHFMQVVIAKGLKCNVVMYDYSGYGESGGVPLEGNTYSDIEMVYDYVLNNVIVNKKNRERMRSAAVDNDNKTATATDASANTNANANEDKDNDTFGTTLPGELSLEQDESNIILYGQSVGSGPSCYLAARRPDVGGLILHSPFMSGMRVLTPSRALACLDIFPNINRIKKVQSPVMVIHGMLDEEVHLSHGQRLHEAVPEDCRRPPWWVKDRGHNDITEGRSKLLEYIQRLKGFFDSLDDAGVIDDATIDGAMVMER</sequence>
<dbReference type="EMBL" id="HBIO01029862">
    <property type="protein sequence ID" value="CAE0478058.1"/>
    <property type="molecule type" value="Transcribed_RNA"/>
</dbReference>
<feature type="region of interest" description="Disordered" evidence="1">
    <location>
        <begin position="270"/>
        <end position="306"/>
    </location>
</feature>
<dbReference type="PANTHER" id="PTHR12277:SF81">
    <property type="entry name" value="PROTEIN ABHD13"/>
    <property type="match status" value="1"/>
</dbReference>
<evidence type="ECO:0000256" key="1">
    <source>
        <dbReference type="SAM" id="MobiDB-lite"/>
    </source>
</evidence>
<reference evidence="3" key="1">
    <citation type="submission" date="2021-01" db="EMBL/GenBank/DDBJ databases">
        <authorList>
            <person name="Corre E."/>
            <person name="Pelletier E."/>
            <person name="Niang G."/>
            <person name="Scheremetjew M."/>
            <person name="Finn R."/>
            <person name="Kale V."/>
            <person name="Holt S."/>
            <person name="Cochrane G."/>
            <person name="Meng A."/>
            <person name="Brown T."/>
            <person name="Cohen L."/>
        </authorList>
    </citation>
    <scope>NUCLEOTIDE SEQUENCE</scope>
    <source>
        <strain evidence="3">MM31A-1</strain>
    </source>
</reference>
<feature type="compositionally biased region" description="Basic and acidic residues" evidence="1">
    <location>
        <begin position="99"/>
        <end position="109"/>
    </location>
</feature>
<feature type="compositionally biased region" description="Basic residues" evidence="1">
    <location>
        <begin position="120"/>
        <end position="130"/>
    </location>
</feature>
<protein>
    <recommendedName>
        <fullName evidence="4">Serine aminopeptidase S33 domain-containing protein</fullName>
    </recommendedName>
</protein>